<feature type="transmembrane region" description="Helical" evidence="1">
    <location>
        <begin position="148"/>
        <end position="167"/>
    </location>
</feature>
<evidence type="ECO:0000256" key="1">
    <source>
        <dbReference type="SAM" id="Phobius"/>
    </source>
</evidence>
<dbReference type="OrthoDB" id="1116391at2"/>
<dbReference type="EMBL" id="SOAG01000002">
    <property type="protein sequence ID" value="TDS65333.1"/>
    <property type="molecule type" value="Genomic_DNA"/>
</dbReference>
<keyword evidence="1" id="KW-0472">Membrane</keyword>
<name>A0A4R7F5B6_9FLAO</name>
<feature type="transmembrane region" description="Helical" evidence="1">
    <location>
        <begin position="96"/>
        <end position="115"/>
    </location>
</feature>
<proteinExistence type="predicted"/>
<accession>A0A4R7F5B6</accession>
<evidence type="ECO:0000313" key="3">
    <source>
        <dbReference type="Proteomes" id="UP000295215"/>
    </source>
</evidence>
<evidence type="ECO:0000313" key="2">
    <source>
        <dbReference type="EMBL" id="TDS65333.1"/>
    </source>
</evidence>
<reference evidence="2 3" key="1">
    <citation type="submission" date="2019-03" db="EMBL/GenBank/DDBJ databases">
        <title>Genomic Encyclopedia of Archaeal and Bacterial Type Strains, Phase II (KMG-II): from individual species to whole genera.</title>
        <authorList>
            <person name="Goeker M."/>
        </authorList>
    </citation>
    <scope>NUCLEOTIDE SEQUENCE [LARGE SCALE GENOMIC DNA]</scope>
    <source>
        <strain evidence="2 3">DSM 28213</strain>
    </source>
</reference>
<dbReference type="RefSeq" id="WP_133711558.1">
    <property type="nucleotide sequence ID" value="NZ_SOAG01000002.1"/>
</dbReference>
<keyword evidence="1" id="KW-0812">Transmembrane</keyword>
<feature type="transmembrane region" description="Helical" evidence="1">
    <location>
        <begin position="179"/>
        <end position="199"/>
    </location>
</feature>
<sequence>MEYDKNKYKVYTWKNWIYLHYIINPGLAFNELVLGMRIAKIGLVEKNTDKPFIERNFVPCPHCKMLHDYKTWGGNRGFQNWFGLYCYNCRQIIPCLINATSFVILAVTSPLWYPFKNRLKQNWLKKQAKRFENYQEEKPGFEIQKKHNWIMGGLLFGILMYISNTLLANNLTIEEVTSIKGLIFLIISLGGGLLFGAFMKKVLTSKKIN</sequence>
<dbReference type="AlphaFoldDB" id="A0A4R7F5B6"/>
<dbReference type="Proteomes" id="UP000295215">
    <property type="component" value="Unassembled WGS sequence"/>
</dbReference>
<protein>
    <submittedName>
        <fullName evidence="2">Uncharacterized protein</fullName>
    </submittedName>
</protein>
<keyword evidence="1" id="KW-1133">Transmembrane helix</keyword>
<keyword evidence="3" id="KW-1185">Reference proteome</keyword>
<comment type="caution">
    <text evidence="2">The sequence shown here is derived from an EMBL/GenBank/DDBJ whole genome shotgun (WGS) entry which is preliminary data.</text>
</comment>
<organism evidence="2 3">
    <name type="scientific">Myroides indicus</name>
    <dbReference type="NCBI Taxonomy" id="1323422"/>
    <lineage>
        <taxon>Bacteria</taxon>
        <taxon>Pseudomonadati</taxon>
        <taxon>Bacteroidota</taxon>
        <taxon>Flavobacteriia</taxon>
        <taxon>Flavobacteriales</taxon>
        <taxon>Flavobacteriaceae</taxon>
        <taxon>Myroides</taxon>
    </lineage>
</organism>
<gene>
    <name evidence="2" type="ORF">C8P70_102117</name>
</gene>